<keyword evidence="4" id="KW-0288">FMN</keyword>
<dbReference type="STRING" id="1433126.BN938_1123"/>
<dbReference type="AlphaFoldDB" id="A0A060RBR0"/>
<evidence type="ECO:0000256" key="3">
    <source>
        <dbReference type="ARBA" id="ARBA00022630"/>
    </source>
</evidence>
<gene>
    <name evidence="7" type="ORF">BN938_1123</name>
</gene>
<keyword evidence="3" id="KW-0285">Flavoprotein</keyword>
<dbReference type="HOGENOM" id="CLU_070764_2_2_10"/>
<comment type="similarity">
    <text evidence="2">Belongs to the nitroreductase family.</text>
</comment>
<dbReference type="Gene3D" id="3.40.109.10">
    <property type="entry name" value="NADH Oxidase"/>
    <property type="match status" value="1"/>
</dbReference>
<organism evidence="7 8">
    <name type="scientific">Mucinivorans hirudinis</name>
    <dbReference type="NCBI Taxonomy" id="1433126"/>
    <lineage>
        <taxon>Bacteria</taxon>
        <taxon>Pseudomonadati</taxon>
        <taxon>Bacteroidota</taxon>
        <taxon>Bacteroidia</taxon>
        <taxon>Bacteroidales</taxon>
        <taxon>Rikenellaceae</taxon>
        <taxon>Mucinivorans</taxon>
    </lineage>
</organism>
<protein>
    <submittedName>
        <fullName evidence="7">Ferredoxin</fullName>
    </submittedName>
</protein>
<dbReference type="InterPro" id="IPR029479">
    <property type="entry name" value="Nitroreductase"/>
</dbReference>
<evidence type="ECO:0000313" key="8">
    <source>
        <dbReference type="Proteomes" id="UP000027616"/>
    </source>
</evidence>
<name>A0A060RBR0_9BACT</name>
<dbReference type="PANTHER" id="PTHR43673:SF2">
    <property type="entry name" value="NITROREDUCTASE"/>
    <property type="match status" value="1"/>
</dbReference>
<dbReference type="eggNOG" id="COG0778">
    <property type="taxonomic scope" value="Bacteria"/>
</dbReference>
<feature type="domain" description="Nitroreductase" evidence="6">
    <location>
        <begin position="29"/>
        <end position="206"/>
    </location>
</feature>
<evidence type="ECO:0000256" key="5">
    <source>
        <dbReference type="ARBA" id="ARBA00023002"/>
    </source>
</evidence>
<accession>A0A060RBR0</accession>
<evidence type="ECO:0000313" key="7">
    <source>
        <dbReference type="EMBL" id="CDN31218.1"/>
    </source>
</evidence>
<dbReference type="EMBL" id="HG934468">
    <property type="protein sequence ID" value="CDN31218.1"/>
    <property type="molecule type" value="Genomic_DNA"/>
</dbReference>
<dbReference type="GO" id="GO:0016491">
    <property type="term" value="F:oxidoreductase activity"/>
    <property type="evidence" value="ECO:0007669"/>
    <property type="project" value="UniProtKB-KW"/>
</dbReference>
<dbReference type="PANTHER" id="PTHR43673">
    <property type="entry name" value="NAD(P)H NITROREDUCTASE YDGI-RELATED"/>
    <property type="match status" value="1"/>
</dbReference>
<dbReference type="KEGG" id="rbc:BN938_1123"/>
<evidence type="ECO:0000256" key="4">
    <source>
        <dbReference type="ARBA" id="ARBA00022643"/>
    </source>
</evidence>
<dbReference type="InterPro" id="IPR000415">
    <property type="entry name" value="Nitroreductase-like"/>
</dbReference>
<keyword evidence="8" id="KW-1185">Reference proteome</keyword>
<evidence type="ECO:0000256" key="2">
    <source>
        <dbReference type="ARBA" id="ARBA00007118"/>
    </source>
</evidence>
<comment type="cofactor">
    <cofactor evidence="1">
        <name>FMN</name>
        <dbReference type="ChEBI" id="CHEBI:58210"/>
    </cofactor>
</comment>
<keyword evidence="5" id="KW-0560">Oxidoreductase</keyword>
<evidence type="ECO:0000259" key="6">
    <source>
        <dbReference type="Pfam" id="PF00881"/>
    </source>
</evidence>
<reference evidence="7 8" key="1">
    <citation type="journal article" date="2015" name="Genome Announc.">
        <title>Complete Genome Sequence of the Novel Leech Symbiont Mucinivorans hirudinis M3T.</title>
        <authorList>
            <person name="Nelson M.C."/>
            <person name="Bomar L."/>
            <person name="Graf J."/>
        </authorList>
    </citation>
    <scope>NUCLEOTIDE SEQUENCE [LARGE SCALE GENOMIC DNA]</scope>
    <source>
        <strain evidence="8">M3</strain>
    </source>
</reference>
<dbReference type="Proteomes" id="UP000027616">
    <property type="component" value="Chromosome I"/>
</dbReference>
<proteinExistence type="inferred from homology"/>
<evidence type="ECO:0000256" key="1">
    <source>
        <dbReference type="ARBA" id="ARBA00001917"/>
    </source>
</evidence>
<dbReference type="Pfam" id="PF00881">
    <property type="entry name" value="Nitroreductase"/>
    <property type="match status" value="1"/>
</dbReference>
<dbReference type="SUPFAM" id="SSF55469">
    <property type="entry name" value="FMN-dependent nitroreductase-like"/>
    <property type="match status" value="1"/>
</dbReference>
<sequence>MIHSEFPPTKIHKINRELLPTPEQVMELIRSRRSNRAFSKRAISQEKLDLIAEAAYRAPTASNMQQVAFTLITDPAKIRLITKFTMDTFGGILKLVENPLLKPVLKLVMADVYRYVPAFKQMQDDYAAGSDKIMRGATAVLLIHSPARGRFGAEDANLAYQNASLVAQAMDVTQFYTGFVLTATRQRKGVLEKMLGIDGRIWAGMALAEPAFAMENYVDRKDISLAVI</sequence>